<evidence type="ECO:0000256" key="4">
    <source>
        <dbReference type="ARBA" id="ARBA00022679"/>
    </source>
</evidence>
<dbReference type="GO" id="GO:0000155">
    <property type="term" value="F:phosphorelay sensor kinase activity"/>
    <property type="evidence" value="ECO:0007669"/>
    <property type="project" value="InterPro"/>
</dbReference>
<dbReference type="InterPro" id="IPR036097">
    <property type="entry name" value="HisK_dim/P_sf"/>
</dbReference>
<evidence type="ECO:0000256" key="5">
    <source>
        <dbReference type="ARBA" id="ARBA00022777"/>
    </source>
</evidence>
<proteinExistence type="predicted"/>
<evidence type="ECO:0000256" key="2">
    <source>
        <dbReference type="ARBA" id="ARBA00012438"/>
    </source>
</evidence>
<protein>
    <recommendedName>
        <fullName evidence="2">histidine kinase</fullName>
        <ecNumber evidence="2">2.7.13.3</ecNumber>
    </recommendedName>
</protein>
<dbReference type="FunFam" id="1.10.287.130:FF:000001">
    <property type="entry name" value="Two-component sensor histidine kinase"/>
    <property type="match status" value="1"/>
</dbReference>
<evidence type="ECO:0000256" key="6">
    <source>
        <dbReference type="ARBA" id="ARBA00023012"/>
    </source>
</evidence>
<dbReference type="InterPro" id="IPR036890">
    <property type="entry name" value="HATPase_C_sf"/>
</dbReference>
<dbReference type="InterPro" id="IPR050736">
    <property type="entry name" value="Sensor_HK_Regulatory"/>
</dbReference>
<dbReference type="SMART" id="SM00387">
    <property type="entry name" value="HATPase_c"/>
    <property type="match status" value="1"/>
</dbReference>
<evidence type="ECO:0000259" key="8">
    <source>
        <dbReference type="PROSITE" id="PS50109"/>
    </source>
</evidence>
<dbReference type="PRINTS" id="PR00344">
    <property type="entry name" value="BCTRLSENSOR"/>
</dbReference>
<keyword evidence="5" id="KW-0418">Kinase</keyword>
<name>A0A644ZLU3_9ZZZZ</name>
<comment type="caution">
    <text evidence="9">The sequence shown here is derived from an EMBL/GenBank/DDBJ whole genome shotgun (WGS) entry which is preliminary data.</text>
</comment>
<keyword evidence="3" id="KW-0597">Phosphoprotein</keyword>
<keyword evidence="6" id="KW-0902">Two-component regulatory system</keyword>
<dbReference type="AlphaFoldDB" id="A0A644ZLU3"/>
<dbReference type="SUPFAM" id="SSF47384">
    <property type="entry name" value="Homodimeric domain of signal transducing histidine kinase"/>
    <property type="match status" value="1"/>
</dbReference>
<dbReference type="FunFam" id="3.30.565.10:FF:000006">
    <property type="entry name" value="Sensor histidine kinase WalK"/>
    <property type="match status" value="1"/>
</dbReference>
<reference evidence="9" key="1">
    <citation type="submission" date="2019-08" db="EMBL/GenBank/DDBJ databases">
        <authorList>
            <person name="Kucharzyk K."/>
            <person name="Murdoch R.W."/>
            <person name="Higgins S."/>
            <person name="Loffler F."/>
        </authorList>
    </citation>
    <scope>NUCLEOTIDE SEQUENCE</scope>
</reference>
<keyword evidence="4 9" id="KW-0808">Transferase</keyword>
<evidence type="ECO:0000256" key="7">
    <source>
        <dbReference type="ARBA" id="ARBA00023136"/>
    </source>
</evidence>
<evidence type="ECO:0000256" key="3">
    <source>
        <dbReference type="ARBA" id="ARBA00022553"/>
    </source>
</evidence>
<accession>A0A644ZLU3</accession>
<dbReference type="EC" id="2.7.13.3" evidence="2"/>
<comment type="catalytic activity">
    <reaction evidence="1">
        <text>ATP + protein L-histidine = ADP + protein N-phospho-L-histidine.</text>
        <dbReference type="EC" id="2.7.13.3"/>
    </reaction>
</comment>
<keyword evidence="7" id="KW-0472">Membrane</keyword>
<dbReference type="CDD" id="cd00075">
    <property type="entry name" value="HATPase"/>
    <property type="match status" value="1"/>
</dbReference>
<dbReference type="InterPro" id="IPR004358">
    <property type="entry name" value="Sig_transdc_His_kin-like_C"/>
</dbReference>
<sequence>MAEELGGIERLRTEFINNFSHEFKTPIVSIKGFAEELKHDDLSKEQRDEYLDIIIAESSRLASLATNVLNLSKIEQQVILTDQKAFNLTEQVRRCILLFENKWEKKHISLNVEMEELSYTGSEELLNQIWLNLIDNAVKFTPQGGVIGIRLSKSVDVLQFVIADDGCGISEEALARVFDKFYQADPARAGSGNGIGLTVAKRIAELHGGTISCRSQEGVGTEFTVTLPL</sequence>
<dbReference type="PANTHER" id="PTHR43711:SF1">
    <property type="entry name" value="HISTIDINE KINASE 1"/>
    <property type="match status" value="1"/>
</dbReference>
<dbReference type="EMBL" id="VSSQ01009477">
    <property type="protein sequence ID" value="MPM41746.1"/>
    <property type="molecule type" value="Genomic_DNA"/>
</dbReference>
<organism evidence="9">
    <name type="scientific">bioreactor metagenome</name>
    <dbReference type="NCBI Taxonomy" id="1076179"/>
    <lineage>
        <taxon>unclassified sequences</taxon>
        <taxon>metagenomes</taxon>
        <taxon>ecological metagenomes</taxon>
    </lineage>
</organism>
<dbReference type="PROSITE" id="PS50109">
    <property type="entry name" value="HIS_KIN"/>
    <property type="match status" value="1"/>
</dbReference>
<dbReference type="InterPro" id="IPR005467">
    <property type="entry name" value="His_kinase_dom"/>
</dbReference>
<dbReference type="Gene3D" id="1.10.287.130">
    <property type="match status" value="1"/>
</dbReference>
<dbReference type="Pfam" id="PF00512">
    <property type="entry name" value="HisKA"/>
    <property type="match status" value="1"/>
</dbReference>
<feature type="domain" description="Histidine kinase" evidence="8">
    <location>
        <begin position="18"/>
        <end position="229"/>
    </location>
</feature>
<dbReference type="SMART" id="SM00388">
    <property type="entry name" value="HisKA"/>
    <property type="match status" value="1"/>
</dbReference>
<evidence type="ECO:0000313" key="9">
    <source>
        <dbReference type="EMBL" id="MPM41746.1"/>
    </source>
</evidence>
<dbReference type="Pfam" id="PF02518">
    <property type="entry name" value="HATPase_c"/>
    <property type="match status" value="1"/>
</dbReference>
<evidence type="ECO:0000256" key="1">
    <source>
        <dbReference type="ARBA" id="ARBA00000085"/>
    </source>
</evidence>
<dbReference type="InterPro" id="IPR003594">
    <property type="entry name" value="HATPase_dom"/>
</dbReference>
<gene>
    <name evidence="9" type="primary">phoR_16</name>
    <name evidence="9" type="ORF">SDC9_88405</name>
</gene>
<dbReference type="InterPro" id="IPR003661">
    <property type="entry name" value="HisK_dim/P_dom"/>
</dbReference>
<dbReference type="SUPFAM" id="SSF55874">
    <property type="entry name" value="ATPase domain of HSP90 chaperone/DNA topoisomerase II/histidine kinase"/>
    <property type="match status" value="1"/>
</dbReference>
<dbReference type="PANTHER" id="PTHR43711">
    <property type="entry name" value="TWO-COMPONENT HISTIDINE KINASE"/>
    <property type="match status" value="1"/>
</dbReference>
<dbReference type="CDD" id="cd00082">
    <property type="entry name" value="HisKA"/>
    <property type="match status" value="1"/>
</dbReference>
<dbReference type="Gene3D" id="3.30.565.10">
    <property type="entry name" value="Histidine kinase-like ATPase, C-terminal domain"/>
    <property type="match status" value="1"/>
</dbReference>